<proteinExistence type="inferred from homology"/>
<keyword evidence="7" id="KW-0813">Transport</keyword>
<dbReference type="NCBIfam" id="TIGR01398">
    <property type="entry name" value="FlhA"/>
    <property type="match status" value="1"/>
</dbReference>
<comment type="caution">
    <text evidence="9">The sequence shown here is derived from an EMBL/GenBank/DDBJ whole genome shotgun (WGS) entry which is preliminary data.</text>
</comment>
<feature type="transmembrane region" description="Helical" evidence="7">
    <location>
        <begin position="9"/>
        <end position="29"/>
    </location>
</feature>
<keyword evidence="7" id="KW-0653">Protein transport</keyword>
<keyword evidence="9" id="KW-0969">Cilium</keyword>
<dbReference type="GO" id="GO:0009306">
    <property type="term" value="P:protein secretion"/>
    <property type="evidence" value="ECO:0007669"/>
    <property type="project" value="InterPro"/>
</dbReference>
<feature type="transmembrane region" description="Helical" evidence="7">
    <location>
        <begin position="244"/>
        <end position="262"/>
    </location>
</feature>
<evidence type="ECO:0000256" key="4">
    <source>
        <dbReference type="ARBA" id="ARBA00022692"/>
    </source>
</evidence>
<evidence type="ECO:0000256" key="2">
    <source>
        <dbReference type="ARBA" id="ARBA00008835"/>
    </source>
</evidence>
<keyword evidence="9" id="KW-0282">Flagellum</keyword>
<keyword evidence="9" id="KW-0966">Cell projection</keyword>
<evidence type="ECO:0000256" key="6">
    <source>
        <dbReference type="ARBA" id="ARBA00023136"/>
    </source>
</evidence>
<evidence type="ECO:0000256" key="5">
    <source>
        <dbReference type="ARBA" id="ARBA00022989"/>
    </source>
</evidence>
<gene>
    <name evidence="7 9" type="primary">flhA</name>
    <name evidence="9" type="ORF">IAA16_07275</name>
</gene>
<dbReference type="Gene3D" id="3.40.30.60">
    <property type="entry name" value="FHIPEP family, domain 1"/>
    <property type="match status" value="1"/>
</dbReference>
<dbReference type="PRINTS" id="PR00949">
    <property type="entry name" value="TYPE3IMAPROT"/>
</dbReference>
<feature type="transmembrane region" description="Helical" evidence="7">
    <location>
        <begin position="283"/>
        <end position="299"/>
    </location>
</feature>
<feature type="compositionally biased region" description="Polar residues" evidence="8">
    <location>
        <begin position="342"/>
        <end position="356"/>
    </location>
</feature>
<dbReference type="InterPro" id="IPR042194">
    <property type="entry name" value="FHIPEP_1"/>
</dbReference>
<evidence type="ECO:0000313" key="9">
    <source>
        <dbReference type="EMBL" id="MBU3850349.1"/>
    </source>
</evidence>
<comment type="similarity">
    <text evidence="2 7">Belongs to the FHIPEP (flagella/HR/invasion proteins export pore) family.</text>
</comment>
<name>A0A9E2L2Z8_9SPIR</name>
<dbReference type="GO" id="GO:0044780">
    <property type="term" value="P:bacterial-type flagellum assembly"/>
    <property type="evidence" value="ECO:0007669"/>
    <property type="project" value="InterPro"/>
</dbReference>
<keyword evidence="4 7" id="KW-0812">Transmembrane</keyword>
<keyword evidence="7" id="KW-1005">Bacterial flagellum biogenesis</keyword>
<evidence type="ECO:0000256" key="7">
    <source>
        <dbReference type="RuleBase" id="RU364093"/>
    </source>
</evidence>
<dbReference type="Pfam" id="PF00771">
    <property type="entry name" value="FHIPEP"/>
    <property type="match status" value="1"/>
</dbReference>
<keyword evidence="6 7" id="KW-0472">Membrane</keyword>
<dbReference type="EMBL" id="JAHLFV010000170">
    <property type="protein sequence ID" value="MBU3850349.1"/>
    <property type="molecule type" value="Genomic_DNA"/>
</dbReference>
<keyword evidence="7" id="KW-1006">Bacterial flagellum protein export</keyword>
<sequence>MTLGGKAKLFANADVAIAVCAVVIIMMLIVPIPTFLLDTLMALNLLFSVLMLLVVLFTPKATDFASFPTMLLVSTVFGLGLNISSTRLILTQGTAFDGRMVKAFASFVVGTGGTQGLLIGFVIFIILIAVQVFVITKGASRVAEVAARFTLDAMPMKQAAVEAEYNSGAITEEEARKRKMDVQREADFYGAMDGASKFVSGNVKLGIFITVINLVVGLIFGMVLRGEDFSTAIRTYASLTVGDGLLSQLPSLLVSFATGIIVTRSASDNTLGTDVKKQFSQNAWVYFVAGATMAVIGIMPGFPWYILLPLGGGLIFLGYRLKTIHDRSFATKIAEEKEKQKGQQTGGSVADATTVSPPDPLSLELGYALIPLVDKEKGAELLERVQLIRREMAIDLGLIVPRIRITDNMRLDSSEYSFKIKGVAAGSGRIKMGWYMCINSGGVSEEIPGEKTTEPAFGLPAVWVSEENRDRAERAGYAVIDPPTMIATHLTEIIKRRADEILGRQEVQVMIDSLRKDYPTVVDEVMSNFKIGEIVKVLQGLLREQVSIRNMVVILETLADFGGITKKTDILVERVRQALGRQICQQYADDKGKLYVLTVDQGFLEKLLESKTETVNGPVAMLDPVTHRKWISA</sequence>
<comment type="function">
    <text evidence="7">Required for formation of the rod structure of the flagellar apparatus. Together with FliI and FliH, may constitute the export apparatus of flagellin.</text>
</comment>
<feature type="non-terminal residue" evidence="9">
    <location>
        <position position="633"/>
    </location>
</feature>
<dbReference type="Proteomes" id="UP000823914">
    <property type="component" value="Unassembled WGS sequence"/>
</dbReference>
<evidence type="ECO:0000256" key="8">
    <source>
        <dbReference type="SAM" id="MobiDB-lite"/>
    </source>
</evidence>
<keyword evidence="5 7" id="KW-1133">Transmembrane helix</keyword>
<dbReference type="InterPro" id="IPR001712">
    <property type="entry name" value="T3SS_FHIPEP"/>
</dbReference>
<feature type="transmembrane region" description="Helical" evidence="7">
    <location>
        <begin position="205"/>
        <end position="224"/>
    </location>
</feature>
<dbReference type="PANTHER" id="PTHR30161">
    <property type="entry name" value="FLAGELLAR EXPORT PROTEIN, MEMBRANE FLHA SUBUNIT-RELATED"/>
    <property type="match status" value="1"/>
</dbReference>
<dbReference type="AlphaFoldDB" id="A0A9E2L2Z8"/>
<dbReference type="Gene3D" id="1.10.8.540">
    <property type="entry name" value="FHIPEP family, domain 3"/>
    <property type="match status" value="1"/>
</dbReference>
<evidence type="ECO:0000313" key="10">
    <source>
        <dbReference type="Proteomes" id="UP000823914"/>
    </source>
</evidence>
<feature type="transmembrane region" description="Helical" evidence="7">
    <location>
        <begin position="103"/>
        <end position="134"/>
    </location>
</feature>
<accession>A0A9E2L2Z8</accession>
<dbReference type="InterPro" id="IPR006301">
    <property type="entry name" value="FlhA"/>
</dbReference>
<dbReference type="PANTHER" id="PTHR30161:SF1">
    <property type="entry name" value="FLAGELLAR BIOSYNTHESIS PROTEIN FLHA-RELATED"/>
    <property type="match status" value="1"/>
</dbReference>
<keyword evidence="3 7" id="KW-1003">Cell membrane</keyword>
<feature type="transmembrane region" description="Helical" evidence="7">
    <location>
        <begin position="35"/>
        <end position="57"/>
    </location>
</feature>
<comment type="subcellular location">
    <subcellularLocation>
        <location evidence="1 7">Cell membrane</location>
        <topology evidence="1 7">Multi-pass membrane protein</topology>
    </subcellularLocation>
</comment>
<dbReference type="InterPro" id="IPR042193">
    <property type="entry name" value="FHIPEP_3"/>
</dbReference>
<reference evidence="9" key="2">
    <citation type="submission" date="2021-04" db="EMBL/GenBank/DDBJ databases">
        <authorList>
            <person name="Gilroy R."/>
        </authorList>
    </citation>
    <scope>NUCLEOTIDE SEQUENCE</scope>
    <source>
        <strain evidence="9">Gambia15-2214</strain>
    </source>
</reference>
<protein>
    <recommendedName>
        <fullName evidence="7">Flagellar biosynthesis protein FlhA</fullName>
    </recommendedName>
</protein>
<feature type="region of interest" description="Disordered" evidence="8">
    <location>
        <begin position="335"/>
        <end position="357"/>
    </location>
</feature>
<evidence type="ECO:0000256" key="3">
    <source>
        <dbReference type="ARBA" id="ARBA00022475"/>
    </source>
</evidence>
<reference evidence="9" key="1">
    <citation type="journal article" date="2021" name="PeerJ">
        <title>Extensive microbial diversity within the chicken gut microbiome revealed by metagenomics and culture.</title>
        <authorList>
            <person name="Gilroy R."/>
            <person name="Ravi A."/>
            <person name="Getino M."/>
            <person name="Pursley I."/>
            <person name="Horton D.L."/>
            <person name="Alikhan N.F."/>
            <person name="Baker D."/>
            <person name="Gharbi K."/>
            <person name="Hall N."/>
            <person name="Watson M."/>
            <person name="Adriaenssens E.M."/>
            <person name="Foster-Nyarko E."/>
            <person name="Jarju S."/>
            <person name="Secka A."/>
            <person name="Antonio M."/>
            <person name="Oren A."/>
            <person name="Chaudhuri R.R."/>
            <person name="La Ragione R."/>
            <person name="Hildebrand F."/>
            <person name="Pallen M.J."/>
        </authorList>
    </citation>
    <scope>NUCLEOTIDE SEQUENCE</scope>
    <source>
        <strain evidence="9">Gambia15-2214</strain>
    </source>
</reference>
<dbReference type="GO" id="GO:0005886">
    <property type="term" value="C:plasma membrane"/>
    <property type="evidence" value="ECO:0007669"/>
    <property type="project" value="UniProtKB-SubCell"/>
</dbReference>
<evidence type="ECO:0000256" key="1">
    <source>
        <dbReference type="ARBA" id="ARBA00004651"/>
    </source>
</evidence>
<feature type="transmembrane region" description="Helical" evidence="7">
    <location>
        <begin position="64"/>
        <end position="83"/>
    </location>
</feature>
<organism evidence="9 10">
    <name type="scientific">Candidatus Treponema excrementipullorum</name>
    <dbReference type="NCBI Taxonomy" id="2838768"/>
    <lineage>
        <taxon>Bacteria</taxon>
        <taxon>Pseudomonadati</taxon>
        <taxon>Spirochaetota</taxon>
        <taxon>Spirochaetia</taxon>
        <taxon>Spirochaetales</taxon>
        <taxon>Treponemataceae</taxon>
        <taxon>Treponema</taxon>
    </lineage>
</organism>